<reference evidence="2 3" key="1">
    <citation type="submission" date="2016-01" db="EMBL/GenBank/DDBJ databases">
        <title>High potential of lignocellulose degradation of a new Verrucomicrobia species.</title>
        <authorList>
            <person name="Wang Y."/>
            <person name="Shi Y."/>
            <person name="Qiu Z."/>
            <person name="Liu S."/>
            <person name="Yang H."/>
        </authorList>
    </citation>
    <scope>NUCLEOTIDE SEQUENCE [LARGE SCALE GENOMIC DNA]</scope>
    <source>
        <strain evidence="2 3">TSB47</strain>
    </source>
</reference>
<keyword evidence="1" id="KW-0472">Membrane</keyword>
<keyword evidence="1" id="KW-0812">Transmembrane</keyword>
<sequence length="179" mass="19480">MPGDILNRVILVASVDGRLLLITLGALAVMFAMGGNIAGALVCVLAAGTGAMELHGASLLGGGDSRGIGWLVRAQLLLMALILFFTGWQLTHYDPAFYAAHSDEMFERLPGWYKKMLDNNGMTRADLPMLLKAGYMMFFTTVGCLTIAYQGLLALYYHRRRIPIEIALGEAEDAEEHAE</sequence>
<proteinExistence type="predicted"/>
<organism evidence="2 3">
    <name type="scientific">Termitidicoccus mucosus</name>
    <dbReference type="NCBI Taxonomy" id="1184151"/>
    <lineage>
        <taxon>Bacteria</taxon>
        <taxon>Pseudomonadati</taxon>
        <taxon>Verrucomicrobiota</taxon>
        <taxon>Opitutia</taxon>
        <taxon>Opitutales</taxon>
        <taxon>Opitutaceae</taxon>
        <taxon>Termitidicoccus</taxon>
    </lineage>
</organism>
<feature type="transmembrane region" description="Helical" evidence="1">
    <location>
        <begin position="68"/>
        <end position="88"/>
    </location>
</feature>
<accession>A0A178IG54</accession>
<keyword evidence="1" id="KW-1133">Transmembrane helix</keyword>
<keyword evidence="3" id="KW-1185">Reference proteome</keyword>
<dbReference type="AlphaFoldDB" id="A0A178IG54"/>
<name>A0A178IG54_9BACT</name>
<feature type="transmembrane region" description="Helical" evidence="1">
    <location>
        <begin position="135"/>
        <end position="157"/>
    </location>
</feature>
<dbReference type="EMBL" id="LRRQ01000150">
    <property type="protein sequence ID" value="OAM88006.1"/>
    <property type="molecule type" value="Genomic_DNA"/>
</dbReference>
<evidence type="ECO:0000256" key="1">
    <source>
        <dbReference type="SAM" id="Phobius"/>
    </source>
</evidence>
<dbReference type="Proteomes" id="UP000078486">
    <property type="component" value="Unassembled WGS sequence"/>
</dbReference>
<feature type="transmembrane region" description="Helical" evidence="1">
    <location>
        <begin position="20"/>
        <end position="47"/>
    </location>
</feature>
<comment type="caution">
    <text evidence="2">The sequence shown here is derived from an EMBL/GenBank/DDBJ whole genome shotgun (WGS) entry which is preliminary data.</text>
</comment>
<evidence type="ECO:0000313" key="3">
    <source>
        <dbReference type="Proteomes" id="UP000078486"/>
    </source>
</evidence>
<protein>
    <submittedName>
        <fullName evidence="2">Uncharacterized protein</fullName>
    </submittedName>
</protein>
<evidence type="ECO:0000313" key="2">
    <source>
        <dbReference type="EMBL" id="OAM88006.1"/>
    </source>
</evidence>
<gene>
    <name evidence="2" type="ORF">AW736_21400</name>
</gene>